<dbReference type="Proteomes" id="UP001474120">
    <property type="component" value="Unassembled WGS sequence"/>
</dbReference>
<dbReference type="RefSeq" id="WP_342160578.1">
    <property type="nucleotide sequence ID" value="NZ_JBCDNA010000002.1"/>
</dbReference>
<gene>
    <name evidence="1" type="ORF">AABB81_11070</name>
</gene>
<organism evidence="1 2">
    <name type="scientific">Lutimonas vermicola</name>
    <dbReference type="NCBI Taxonomy" id="414288"/>
    <lineage>
        <taxon>Bacteria</taxon>
        <taxon>Pseudomonadati</taxon>
        <taxon>Bacteroidota</taxon>
        <taxon>Flavobacteriia</taxon>
        <taxon>Flavobacteriales</taxon>
        <taxon>Flavobacteriaceae</taxon>
        <taxon>Lutimonas</taxon>
    </lineage>
</organism>
<comment type="caution">
    <text evidence="1">The sequence shown here is derived from an EMBL/GenBank/DDBJ whole genome shotgun (WGS) entry which is preliminary data.</text>
</comment>
<reference evidence="1 2" key="1">
    <citation type="submission" date="2024-04" db="EMBL/GenBank/DDBJ databases">
        <title>whole genome sequencing of Lutimonas vermicola strain IMCC1616.</title>
        <authorList>
            <person name="Bae S.S."/>
        </authorList>
    </citation>
    <scope>NUCLEOTIDE SEQUENCE [LARGE SCALE GENOMIC DNA]</scope>
    <source>
        <strain evidence="1 2">IMCC1616</strain>
    </source>
</reference>
<protein>
    <submittedName>
        <fullName evidence="1">Uncharacterized protein</fullName>
    </submittedName>
</protein>
<keyword evidence="2" id="KW-1185">Reference proteome</keyword>
<evidence type="ECO:0000313" key="2">
    <source>
        <dbReference type="Proteomes" id="UP001474120"/>
    </source>
</evidence>
<accession>A0ABU9L1X2</accession>
<evidence type="ECO:0000313" key="1">
    <source>
        <dbReference type="EMBL" id="MEL4456441.1"/>
    </source>
</evidence>
<name>A0ABU9L1X2_9FLAO</name>
<sequence>MIKFNSSEERYDYNQGVIQRIGIDTNQYSILNINKIGIDAPVNHIFNELMHFNGSPSCWPNHIAKVDRISNNLENIRILPFGWKRYPFKFMKSFFGLPMIPLFLLTAIRVKDAPDSFDFDNARYLLYECSGGYPIGILAIYVRSSIPELGETSKSQLVFGVGFNFFGKQKWQEKRKFVSVIWERVHNRVTANVLNRIKELSEWRIETIEENRLQNKT</sequence>
<proteinExistence type="predicted"/>
<dbReference type="EMBL" id="JBCDNA010000002">
    <property type="protein sequence ID" value="MEL4456441.1"/>
    <property type="molecule type" value="Genomic_DNA"/>
</dbReference>